<evidence type="ECO:0000256" key="1">
    <source>
        <dbReference type="SAM" id="MobiDB-lite"/>
    </source>
</evidence>
<reference evidence="2 3" key="1">
    <citation type="submission" date="2021-08" db="EMBL/GenBank/DDBJ databases">
        <title>Draft Genome Sequence of Phanerochaete sordida strain YK-624.</title>
        <authorList>
            <person name="Mori T."/>
            <person name="Dohra H."/>
            <person name="Suzuki T."/>
            <person name="Kawagishi H."/>
            <person name="Hirai H."/>
        </authorList>
    </citation>
    <scope>NUCLEOTIDE SEQUENCE [LARGE SCALE GENOMIC DNA]</scope>
    <source>
        <strain evidence="2 3">YK-624</strain>
    </source>
</reference>
<gene>
    <name evidence="2" type="ORF">PsYK624_150170</name>
</gene>
<feature type="region of interest" description="Disordered" evidence="1">
    <location>
        <begin position="90"/>
        <end position="109"/>
    </location>
</feature>
<keyword evidence="3" id="KW-1185">Reference proteome</keyword>
<feature type="region of interest" description="Disordered" evidence="1">
    <location>
        <begin position="1"/>
        <end position="33"/>
    </location>
</feature>
<feature type="compositionally biased region" description="Polar residues" evidence="1">
    <location>
        <begin position="15"/>
        <end position="28"/>
    </location>
</feature>
<dbReference type="Proteomes" id="UP000703269">
    <property type="component" value="Unassembled WGS sequence"/>
</dbReference>
<accession>A0A9P3GPH9</accession>
<dbReference type="AlphaFoldDB" id="A0A9P3GPH9"/>
<evidence type="ECO:0000313" key="2">
    <source>
        <dbReference type="EMBL" id="GJE98781.1"/>
    </source>
</evidence>
<proteinExistence type="predicted"/>
<comment type="caution">
    <text evidence="2">The sequence shown here is derived from an EMBL/GenBank/DDBJ whole genome shotgun (WGS) entry which is preliminary data.</text>
</comment>
<dbReference type="EMBL" id="BPQB01000094">
    <property type="protein sequence ID" value="GJE98781.1"/>
    <property type="molecule type" value="Genomic_DNA"/>
</dbReference>
<sequence>MDRTLADYHAKYSDESSSQRPHTASTAAAPSRTEHLWTTCPATAIASPTAAYATTVYPSNSLRSATIPARPLKRSASSAGLLPGIRCDPPLAPRQDCDTNPATSPTSASAAAVSSTQLVSSKPAILNLPYAQGLLGEHSPGDIYIVSRQQDMLYKICQRQLYALSSLFVESLRPFPPRGQTLPAHVILPAFLLRLPDPTVRTILLMCRKAIPPAFEDMQDLFGFIRMCDDHYLKQWLWLFVNPGFCTFATSDPVACLAIALEVNWGVGITIATHALHLKPRHVLLPQLESLNLTQDYRDYMARCVAAAHSTIHEKRGVWMLPYFSGLDDIAEWEFKHCPHAPDTAWKTIRIGRRNQYIRVPEYLVRVCSRIREQLAVHPITDAHFARALFATFIPEIVAFCGNTECAVAGITVYLRFKDAVLRDAEAPAEKVLFLPYRSGAGYDM</sequence>
<organism evidence="2 3">
    <name type="scientific">Phanerochaete sordida</name>
    <dbReference type="NCBI Taxonomy" id="48140"/>
    <lineage>
        <taxon>Eukaryota</taxon>
        <taxon>Fungi</taxon>
        <taxon>Dikarya</taxon>
        <taxon>Basidiomycota</taxon>
        <taxon>Agaricomycotina</taxon>
        <taxon>Agaricomycetes</taxon>
        <taxon>Polyporales</taxon>
        <taxon>Phanerochaetaceae</taxon>
        <taxon>Phanerochaete</taxon>
    </lineage>
</organism>
<evidence type="ECO:0000313" key="3">
    <source>
        <dbReference type="Proteomes" id="UP000703269"/>
    </source>
</evidence>
<feature type="compositionally biased region" description="Basic and acidic residues" evidence="1">
    <location>
        <begin position="1"/>
        <end position="14"/>
    </location>
</feature>
<name>A0A9P3GPH9_9APHY</name>
<protein>
    <submittedName>
        <fullName evidence="2">Uncharacterized protein</fullName>
    </submittedName>
</protein>